<dbReference type="Pfam" id="PF04087">
    <property type="entry name" value="DUF389"/>
    <property type="match status" value="1"/>
</dbReference>
<organism evidence="3 4">
    <name type="scientific">Halopelagius longus</name>
    <dbReference type="NCBI Taxonomy" id="1236180"/>
    <lineage>
        <taxon>Archaea</taxon>
        <taxon>Methanobacteriati</taxon>
        <taxon>Methanobacteriota</taxon>
        <taxon>Stenosarchaea group</taxon>
        <taxon>Halobacteria</taxon>
        <taxon>Halobacteriales</taxon>
        <taxon>Haloferacaceae</taxon>
    </lineage>
</organism>
<dbReference type="EMBL" id="FNKQ01000002">
    <property type="protein sequence ID" value="SDQ39887.1"/>
    <property type="molecule type" value="Genomic_DNA"/>
</dbReference>
<feature type="transmembrane region" description="Helical" evidence="2">
    <location>
        <begin position="190"/>
        <end position="212"/>
    </location>
</feature>
<dbReference type="Proteomes" id="UP000199289">
    <property type="component" value="Unassembled WGS sequence"/>
</dbReference>
<proteinExistence type="predicted"/>
<feature type="transmembrane region" description="Helical" evidence="2">
    <location>
        <begin position="294"/>
        <end position="316"/>
    </location>
</feature>
<feature type="transmembrane region" description="Helical" evidence="2">
    <location>
        <begin position="224"/>
        <end position="243"/>
    </location>
</feature>
<dbReference type="PANTHER" id="PTHR20992:SF9">
    <property type="entry name" value="AT15442P-RELATED"/>
    <property type="match status" value="1"/>
</dbReference>
<evidence type="ECO:0000256" key="2">
    <source>
        <dbReference type="SAM" id="Phobius"/>
    </source>
</evidence>
<name>A0A1H1AJT3_9EURY</name>
<evidence type="ECO:0000256" key="1">
    <source>
        <dbReference type="SAM" id="MobiDB-lite"/>
    </source>
</evidence>
<keyword evidence="2" id="KW-1133">Transmembrane helix</keyword>
<reference evidence="4" key="1">
    <citation type="submission" date="2016-10" db="EMBL/GenBank/DDBJ databases">
        <authorList>
            <person name="Varghese N."/>
            <person name="Submissions S."/>
        </authorList>
    </citation>
    <scope>NUCLEOTIDE SEQUENCE [LARGE SCALE GENOMIC DNA]</scope>
    <source>
        <strain evidence="4">CGMCC 1.12397</strain>
    </source>
</reference>
<dbReference type="PANTHER" id="PTHR20992">
    <property type="entry name" value="AT15442P-RELATED"/>
    <property type="match status" value="1"/>
</dbReference>
<keyword evidence="2" id="KW-0812">Transmembrane</keyword>
<protein>
    <submittedName>
        <fullName evidence="3">TIGR00341 family protein</fullName>
    </submittedName>
</protein>
<evidence type="ECO:0000313" key="3">
    <source>
        <dbReference type="EMBL" id="SDQ39887.1"/>
    </source>
</evidence>
<feature type="region of interest" description="Disordered" evidence="1">
    <location>
        <begin position="1"/>
        <end position="30"/>
    </location>
</feature>
<dbReference type="NCBIfam" id="TIGR00341">
    <property type="entry name" value="TIGR00341 family protein"/>
    <property type="match status" value="1"/>
</dbReference>
<feature type="transmembrane region" description="Helical" evidence="2">
    <location>
        <begin position="268"/>
        <end position="287"/>
    </location>
</feature>
<gene>
    <name evidence="3" type="ORF">SAMN05216278_1367</name>
</gene>
<evidence type="ECO:0000313" key="4">
    <source>
        <dbReference type="Proteomes" id="UP000199289"/>
    </source>
</evidence>
<feature type="transmembrane region" description="Helical" evidence="2">
    <location>
        <begin position="165"/>
        <end position="184"/>
    </location>
</feature>
<dbReference type="AlphaFoldDB" id="A0A1H1AJT3"/>
<feature type="transmembrane region" description="Helical" evidence="2">
    <location>
        <begin position="373"/>
        <end position="392"/>
    </location>
</feature>
<dbReference type="InterPro" id="IPR005240">
    <property type="entry name" value="DUF389"/>
</dbReference>
<feature type="compositionally biased region" description="Basic and acidic residues" evidence="1">
    <location>
        <begin position="1"/>
        <end position="11"/>
    </location>
</feature>
<keyword evidence="2" id="KW-0472">Membrane</keyword>
<sequence length="483" mass="50827">MVIETRRETHGLGKALAPCDPGESLSAQPHSRQSMRLLQVLVETEHLDDVLDALREEDIDPVVFSVEDGGDFVRDVGSDGDAGETGPGQKMVQFPVPTEAVDRVRDAMTDIGIEEEYLVIVNAETASTPHYSTLVDRYMDGTEEEERISNEEIRTKVRNLNPRPVTYYSMTVLSAFVATAGLLLDSPALVVGSMVIAPQIGAALTASVGTALDERSLFVEGIKSTFAGLAVAVVAAAALGWGLKTAQFVAPSLSVTTVQQIASRTSPGLLTLIVALCAGSAGGFGLATELPVSIVGVAVAAAILPAAAAVGIGVAWGIPTVALGAFVLLAVNVTGIVLAGAATLWYLGYRPQQWSEAASAAAKVRTVLGRPTTYVVLGLFVTTAIGPGVLLAQQIAFENQATTAVQDVIEGPGYEKLELTAVQIEFSDLGVSEDRREVTVTVRRPVDRSYPSLSGVLRQAIATETGERVTVTVEFVEQQRDSP</sequence>
<feature type="transmembrane region" description="Helical" evidence="2">
    <location>
        <begin position="322"/>
        <end position="347"/>
    </location>
</feature>
<accession>A0A1H1AJT3</accession>